<dbReference type="KEGG" id="rli:RLO149_p630510"/>
<dbReference type="Gene3D" id="2.160.20.10">
    <property type="entry name" value="Single-stranded right-handed beta-helix, Pectin lyase-like"/>
    <property type="match status" value="1"/>
</dbReference>
<dbReference type="InterPro" id="IPR006626">
    <property type="entry name" value="PbH1"/>
</dbReference>
<feature type="domain" description="Right handed beta helix" evidence="2">
    <location>
        <begin position="168"/>
        <end position="331"/>
    </location>
</feature>
<dbReference type="AlphaFoldDB" id="F7ZMM2"/>
<dbReference type="eggNOG" id="COG2982">
    <property type="taxonomic scope" value="Bacteria"/>
</dbReference>
<evidence type="ECO:0000259" key="2">
    <source>
        <dbReference type="Pfam" id="PF13229"/>
    </source>
</evidence>
<sequence>MLHTTTYRSAPKAAVLRPGLRVARTIGCIVIWMLCAVITQAREIAVRDDDGLLGALRVAQAGDVLVLQGGEYGILALWPKGKVDPRFPGPVTLRSKDSQQPAIFTGLRLNDAQNMVFQQILFDYRATSGSFKERPFEIKNARNIVITDSVFDGDNAHGTGIRGDGYGAGLGLSIRNSNDIRIENNMFKNFYRGLTMGSGNGNIVRGNDLSGMRSDGMNFVKVTNLLIENNYVHDFRRNMEARDHADMIQFWTNGAETPTTDIIIRGNVLNIGAGDHTQSLFMRNEAVDSQGKGRAMFYRNILIEDNVIINGHLHGISIGETDGLTIRNNTLIRAPRRGQIPPPSGRGPKHWMPRIKVADKSVNVTLQNNVAPAIRVTGQRWRVVGNLAIQDMSLMQPGHYTRVFENGLAAAPYALDNFRTRAGGEADQAGLGATRLQEN</sequence>
<keyword evidence="1" id="KW-0812">Transmembrane</keyword>
<reference evidence="3 4" key="1">
    <citation type="journal article" date="2011" name="BMC Genomics">
        <title>Comparative genome analysis and genome-guided physiological analysis of Roseobacter litoralis.</title>
        <authorList>
            <person name="Kalhoefer D."/>
            <person name="Thole S."/>
            <person name="Voget S."/>
            <person name="Lehmann R."/>
            <person name="Liesegang H."/>
            <person name="Wollher A."/>
            <person name="Daniel R."/>
            <person name="Simon M."/>
            <person name="Brinkhoff T."/>
        </authorList>
    </citation>
    <scope>NUCLEOTIDE SEQUENCE [LARGE SCALE GENOMIC DNA]</scope>
    <source>
        <strain evidence="4">ATCC 49566 / DSM 6996 / JCM 21268 / NBRC 15278 / OCh 149</strain>
    </source>
</reference>
<name>F7ZMM2_ROSLO</name>
<keyword evidence="3" id="KW-0614">Plasmid</keyword>
<accession>F7ZMM2</accession>
<dbReference type="Pfam" id="PF13229">
    <property type="entry name" value="Beta_helix"/>
    <property type="match status" value="1"/>
</dbReference>
<gene>
    <name evidence="3" type="ordered locus">RLO149_p630510</name>
</gene>
<dbReference type="InterPro" id="IPR012334">
    <property type="entry name" value="Pectin_lyas_fold"/>
</dbReference>
<keyword evidence="1" id="KW-1133">Transmembrane helix</keyword>
<proteinExistence type="predicted"/>
<dbReference type="HOGENOM" id="CLU_623858_0_0_5"/>
<dbReference type="Proteomes" id="UP000001353">
    <property type="component" value="Plasmid pRLO149_63"/>
</dbReference>
<protein>
    <recommendedName>
        <fullName evidence="2">Right handed beta helix domain-containing protein</fullName>
    </recommendedName>
</protein>
<organism evidence="3 4">
    <name type="scientific">Roseobacter litoralis (strain ATCC 49566 / DSM 6996 / JCM 21268 / NBRC 15278 / OCh 149)</name>
    <dbReference type="NCBI Taxonomy" id="391595"/>
    <lineage>
        <taxon>Bacteria</taxon>
        <taxon>Pseudomonadati</taxon>
        <taxon>Pseudomonadota</taxon>
        <taxon>Alphaproteobacteria</taxon>
        <taxon>Rhodobacterales</taxon>
        <taxon>Roseobacteraceae</taxon>
        <taxon>Roseobacter</taxon>
    </lineage>
</organism>
<geneLocation type="plasmid" evidence="3 4">
    <name>pRLO149_63</name>
</geneLocation>
<evidence type="ECO:0000313" key="3">
    <source>
        <dbReference type="EMBL" id="AEI96559.1"/>
    </source>
</evidence>
<feature type="transmembrane region" description="Helical" evidence="1">
    <location>
        <begin position="21"/>
        <end position="39"/>
    </location>
</feature>
<dbReference type="SUPFAM" id="SSF51126">
    <property type="entry name" value="Pectin lyase-like"/>
    <property type="match status" value="1"/>
</dbReference>
<dbReference type="InterPro" id="IPR039448">
    <property type="entry name" value="Beta_helix"/>
</dbReference>
<keyword evidence="1" id="KW-0472">Membrane</keyword>
<dbReference type="InterPro" id="IPR011050">
    <property type="entry name" value="Pectin_lyase_fold/virulence"/>
</dbReference>
<dbReference type="EMBL" id="CP002626">
    <property type="protein sequence ID" value="AEI96559.1"/>
    <property type="molecule type" value="Genomic_DNA"/>
</dbReference>
<dbReference type="SMART" id="SM00710">
    <property type="entry name" value="PbH1"/>
    <property type="match status" value="6"/>
</dbReference>
<keyword evidence="4" id="KW-1185">Reference proteome</keyword>
<evidence type="ECO:0000256" key="1">
    <source>
        <dbReference type="SAM" id="Phobius"/>
    </source>
</evidence>
<evidence type="ECO:0000313" key="4">
    <source>
        <dbReference type="Proteomes" id="UP000001353"/>
    </source>
</evidence>